<evidence type="ECO:0000259" key="8">
    <source>
        <dbReference type="PROSITE" id="PS50850"/>
    </source>
</evidence>
<dbReference type="Pfam" id="PF07690">
    <property type="entry name" value="MFS_1"/>
    <property type="match status" value="1"/>
</dbReference>
<feature type="transmembrane region" description="Helical" evidence="7">
    <location>
        <begin position="263"/>
        <end position="281"/>
    </location>
</feature>
<feature type="transmembrane region" description="Helical" evidence="7">
    <location>
        <begin position="232"/>
        <end position="251"/>
    </location>
</feature>
<evidence type="ECO:0000256" key="2">
    <source>
        <dbReference type="ARBA" id="ARBA00022448"/>
    </source>
</evidence>
<feature type="transmembrane region" description="Helical" evidence="7">
    <location>
        <begin position="179"/>
        <end position="198"/>
    </location>
</feature>
<evidence type="ECO:0000256" key="1">
    <source>
        <dbReference type="ARBA" id="ARBA00004651"/>
    </source>
</evidence>
<evidence type="ECO:0000256" key="5">
    <source>
        <dbReference type="ARBA" id="ARBA00022989"/>
    </source>
</evidence>
<dbReference type="InterPro" id="IPR036259">
    <property type="entry name" value="MFS_trans_sf"/>
</dbReference>
<dbReference type="PANTHER" id="PTHR43266:SF2">
    <property type="entry name" value="MAJOR FACILITATOR SUPERFAMILY (MFS) PROFILE DOMAIN-CONTAINING PROTEIN"/>
    <property type="match status" value="1"/>
</dbReference>
<evidence type="ECO:0000256" key="3">
    <source>
        <dbReference type="ARBA" id="ARBA00022475"/>
    </source>
</evidence>
<dbReference type="EMBL" id="JBHUMR010000008">
    <property type="protein sequence ID" value="MFD2616722.1"/>
    <property type="molecule type" value="Genomic_DNA"/>
</dbReference>
<feature type="transmembrane region" description="Helical" evidence="7">
    <location>
        <begin position="20"/>
        <end position="42"/>
    </location>
</feature>
<dbReference type="InterPro" id="IPR020846">
    <property type="entry name" value="MFS_dom"/>
</dbReference>
<proteinExistence type="predicted"/>
<feature type="domain" description="Major facilitator superfamily (MFS) profile" evidence="8">
    <location>
        <begin position="226"/>
        <end position="406"/>
    </location>
</feature>
<feature type="transmembrane region" description="Helical" evidence="7">
    <location>
        <begin position="62"/>
        <end position="79"/>
    </location>
</feature>
<name>A0ABW5PPD9_9BACI</name>
<accession>A0ABW5PPD9</accession>
<dbReference type="PANTHER" id="PTHR43266">
    <property type="entry name" value="MACROLIDE-EFFLUX PROTEIN"/>
    <property type="match status" value="1"/>
</dbReference>
<feature type="transmembrane region" description="Helical" evidence="7">
    <location>
        <begin position="290"/>
        <end position="308"/>
    </location>
</feature>
<keyword evidence="6 7" id="KW-0472">Membrane</keyword>
<keyword evidence="5 7" id="KW-1133">Transmembrane helix</keyword>
<evidence type="ECO:0000256" key="4">
    <source>
        <dbReference type="ARBA" id="ARBA00022692"/>
    </source>
</evidence>
<dbReference type="SUPFAM" id="SSF103473">
    <property type="entry name" value="MFS general substrate transporter"/>
    <property type="match status" value="1"/>
</dbReference>
<comment type="subcellular location">
    <subcellularLocation>
        <location evidence="1">Cell membrane</location>
        <topology evidence="1">Multi-pass membrane protein</topology>
    </subcellularLocation>
</comment>
<keyword evidence="10" id="KW-1185">Reference proteome</keyword>
<dbReference type="RefSeq" id="WP_141189419.1">
    <property type="nucleotide sequence ID" value="NZ_JBHUMR010000008.1"/>
</dbReference>
<protein>
    <submittedName>
        <fullName evidence="9">MFS transporter</fullName>
    </submittedName>
</protein>
<organism evidence="9 10">
    <name type="scientific">Terrilactibacillus laevilacticus</name>
    <dbReference type="NCBI Taxonomy" id="1380157"/>
    <lineage>
        <taxon>Bacteria</taxon>
        <taxon>Bacillati</taxon>
        <taxon>Bacillota</taxon>
        <taxon>Bacilli</taxon>
        <taxon>Bacillales</taxon>
        <taxon>Bacillaceae</taxon>
        <taxon>Terrilactibacillus</taxon>
    </lineage>
</organism>
<feature type="transmembrane region" description="Helical" evidence="7">
    <location>
        <begin position="151"/>
        <end position="173"/>
    </location>
</feature>
<keyword evidence="4 7" id="KW-0812">Transmembrane</keyword>
<dbReference type="Proteomes" id="UP001597458">
    <property type="component" value="Unassembled WGS sequence"/>
</dbReference>
<evidence type="ECO:0000313" key="10">
    <source>
        <dbReference type="Proteomes" id="UP001597458"/>
    </source>
</evidence>
<feature type="transmembrane region" description="Helical" evidence="7">
    <location>
        <begin position="380"/>
        <end position="398"/>
    </location>
</feature>
<keyword evidence="3" id="KW-1003">Cell membrane</keyword>
<evidence type="ECO:0000256" key="6">
    <source>
        <dbReference type="ARBA" id="ARBA00023136"/>
    </source>
</evidence>
<feature type="transmembrane region" description="Helical" evidence="7">
    <location>
        <begin position="111"/>
        <end position="130"/>
    </location>
</feature>
<evidence type="ECO:0000313" key="9">
    <source>
        <dbReference type="EMBL" id="MFD2616722.1"/>
    </source>
</evidence>
<feature type="transmembrane region" description="Helical" evidence="7">
    <location>
        <begin position="357"/>
        <end position="374"/>
    </location>
</feature>
<dbReference type="InterPro" id="IPR011701">
    <property type="entry name" value="MFS"/>
</dbReference>
<keyword evidence="2" id="KW-0813">Transport</keyword>
<feature type="transmembrane region" description="Helical" evidence="7">
    <location>
        <begin position="314"/>
        <end position="336"/>
    </location>
</feature>
<dbReference type="Gene3D" id="1.20.1250.20">
    <property type="entry name" value="MFS general substrate transporter like domains"/>
    <property type="match status" value="1"/>
</dbReference>
<comment type="caution">
    <text evidence="9">The sequence shown here is derived from an EMBL/GenBank/DDBJ whole genome shotgun (WGS) entry which is preliminary data.</text>
</comment>
<sequence>MGSDYSYQSKSIWQYKEFTLLLSASLLLSIGNKIYELLLPLIMYDQSGGSAIVMTSMRTAELLPNLFFGIFIGVIVDRVNKKTWAIMMILSQAIVLLGVYLMFGTGVYKPMIFYLAGFILMTLNYGFFNTQVSLIKLSVPLNMLTSANAKFSFVDTFVNIMGPVFLGIVLSFLSMTQGILVTILLYMTAFLLIKYLSISEIQKVASKKSFWSDFKEGWFAFKDNQYLRTMTIYVILVNSTMSVVSTTILFFGIENLGLSNSSLSIILSIAGVGGLVASLTINELRKRMKLGVLFGIAIFLNAVAYIGLYMTNHLLLFAVSLFVLGYATTIYIISAYTFRHEQTLTHLMGRIGGITGTLFRIGMPITMLISGWIINFWGSSFVFLGAAIMNLLVFMSYWKTSLSKLK</sequence>
<reference evidence="10" key="1">
    <citation type="journal article" date="2019" name="Int. J. Syst. Evol. Microbiol.">
        <title>The Global Catalogue of Microorganisms (GCM) 10K type strain sequencing project: providing services to taxonomists for standard genome sequencing and annotation.</title>
        <authorList>
            <consortium name="The Broad Institute Genomics Platform"/>
            <consortium name="The Broad Institute Genome Sequencing Center for Infectious Disease"/>
            <person name="Wu L."/>
            <person name="Ma J."/>
        </authorList>
    </citation>
    <scope>NUCLEOTIDE SEQUENCE [LARGE SCALE GENOMIC DNA]</scope>
    <source>
        <strain evidence="10">TISTR 2241</strain>
    </source>
</reference>
<feature type="transmembrane region" description="Helical" evidence="7">
    <location>
        <begin position="86"/>
        <end position="105"/>
    </location>
</feature>
<dbReference type="CDD" id="cd06173">
    <property type="entry name" value="MFS_MefA_like"/>
    <property type="match status" value="1"/>
</dbReference>
<gene>
    <name evidence="9" type="ORF">ACFSTF_05295</name>
</gene>
<dbReference type="PROSITE" id="PS50850">
    <property type="entry name" value="MFS"/>
    <property type="match status" value="1"/>
</dbReference>
<evidence type="ECO:0000256" key="7">
    <source>
        <dbReference type="SAM" id="Phobius"/>
    </source>
</evidence>